<dbReference type="Gene3D" id="3.50.50.60">
    <property type="entry name" value="FAD/NAD(P)-binding domain"/>
    <property type="match status" value="1"/>
</dbReference>
<accession>A0A402A7V0</accession>
<sequence length="527" mass="58697">MNENFPAVAIVKKEYPQTEPPLRSLLAQMLADKGIGRETICYLAHQSPHFLGMVFGHLIMRSPYTQEHGHLLKRTLLSLPSPLPTPTYQGTKSENSAIDAIWEHQGQECGLRSITWRGAAGAYESTQQINVPLHMRKMTLVVIIGAGAAGILAARALLDVGFPVVLFDQTGNAGGVWNQDFLRDASRANPFPLRFEQHQLDAAPGSGSAVMEWLEAIMKSGVHPFPLIKKARVIEVRPGDVSHTVLYENERGERQEFVAPIVINAVGVGEPLPPSRPGVMTTDIDPAQAGTRWQTVWSPKEAHRHHGRTILFIGLSNSTIEMVKQIQRYRRGGLDINYRILTHYPQEALFNPSNVVFHNGHKMRLYRNPDRLQLLRLAGDIPEVARAFEEARDTDHITSHITSWSLEHGAQPQVVAVREDGVVQRYPYNQLYTLIGYGPKAETLSALGLHINNPYLGAVDLDYDSEVQRAPGCVGRSRLCPGYFCFGIRNAFNMNEVVLPGLLFRLPDLVAGVILRSSEYCLMNQSF</sequence>
<evidence type="ECO:0000313" key="2">
    <source>
        <dbReference type="EMBL" id="GCE15076.1"/>
    </source>
</evidence>
<dbReference type="SUPFAM" id="SSF51905">
    <property type="entry name" value="FAD/NAD(P)-binding domain"/>
    <property type="match status" value="1"/>
</dbReference>
<dbReference type="GO" id="GO:0016491">
    <property type="term" value="F:oxidoreductase activity"/>
    <property type="evidence" value="ECO:0007669"/>
    <property type="project" value="InterPro"/>
</dbReference>
<dbReference type="Pfam" id="PF07992">
    <property type="entry name" value="Pyr_redox_2"/>
    <property type="match status" value="1"/>
</dbReference>
<dbReference type="EMBL" id="BIFR01000002">
    <property type="protein sequence ID" value="GCE15076.1"/>
    <property type="molecule type" value="Genomic_DNA"/>
</dbReference>
<reference evidence="3" key="1">
    <citation type="submission" date="2018-12" db="EMBL/GenBank/DDBJ databases">
        <title>Tengunoibacter tsumagoiensis gen. nov., sp. nov., Dictyobacter kobayashii sp. nov., D. alpinus sp. nov., and D. joshuensis sp. nov. and description of Dictyobacteraceae fam. nov. within the order Ktedonobacterales isolated from Tengu-no-mugimeshi.</title>
        <authorList>
            <person name="Wang C.M."/>
            <person name="Zheng Y."/>
            <person name="Sakai Y."/>
            <person name="Toyoda A."/>
            <person name="Minakuchi Y."/>
            <person name="Abe K."/>
            <person name="Yokota A."/>
            <person name="Yabe S."/>
        </authorList>
    </citation>
    <scope>NUCLEOTIDE SEQUENCE [LARGE SCALE GENOMIC DNA]</scope>
    <source>
        <strain evidence="3">Uno3</strain>
    </source>
</reference>
<gene>
    <name evidence="2" type="ORF">KTT_49350</name>
</gene>
<protein>
    <recommendedName>
        <fullName evidence="1">FAD/NAD(P)-binding domain-containing protein</fullName>
    </recommendedName>
</protein>
<keyword evidence="3" id="KW-1185">Reference proteome</keyword>
<name>A0A402A7V0_9CHLR</name>
<comment type="caution">
    <text evidence="2">The sequence shown here is derived from an EMBL/GenBank/DDBJ whole genome shotgun (WGS) entry which is preliminary data.</text>
</comment>
<feature type="domain" description="FAD/NAD(P)-binding" evidence="1">
    <location>
        <begin position="141"/>
        <end position="453"/>
    </location>
</feature>
<dbReference type="InterPro" id="IPR023753">
    <property type="entry name" value="FAD/NAD-binding_dom"/>
</dbReference>
<evidence type="ECO:0000259" key="1">
    <source>
        <dbReference type="Pfam" id="PF07992"/>
    </source>
</evidence>
<dbReference type="Proteomes" id="UP000287352">
    <property type="component" value="Unassembled WGS sequence"/>
</dbReference>
<evidence type="ECO:0000313" key="3">
    <source>
        <dbReference type="Proteomes" id="UP000287352"/>
    </source>
</evidence>
<dbReference type="InterPro" id="IPR036188">
    <property type="entry name" value="FAD/NAD-bd_sf"/>
</dbReference>
<dbReference type="AlphaFoldDB" id="A0A402A7V0"/>
<proteinExistence type="predicted"/>
<dbReference type="RefSeq" id="WP_161975737.1">
    <property type="nucleotide sequence ID" value="NZ_BIFR01000002.1"/>
</dbReference>
<organism evidence="2 3">
    <name type="scientific">Tengunoibacter tsumagoiensis</name>
    <dbReference type="NCBI Taxonomy" id="2014871"/>
    <lineage>
        <taxon>Bacteria</taxon>
        <taxon>Bacillati</taxon>
        <taxon>Chloroflexota</taxon>
        <taxon>Ktedonobacteria</taxon>
        <taxon>Ktedonobacterales</taxon>
        <taxon>Dictyobacteraceae</taxon>
        <taxon>Tengunoibacter</taxon>
    </lineage>
</organism>